<dbReference type="SUPFAM" id="SSF51445">
    <property type="entry name" value="(Trans)glycosidases"/>
    <property type="match status" value="1"/>
</dbReference>
<evidence type="ECO:0000256" key="1">
    <source>
        <dbReference type="SAM" id="SignalP"/>
    </source>
</evidence>
<feature type="chain" id="PRO_5046642293" description="DUF5722 domain-containing protein" evidence="1">
    <location>
        <begin position="16"/>
        <end position="711"/>
    </location>
</feature>
<organism evidence="3 4">
    <name type="scientific">Neorhodopirellula lusitana</name>
    <dbReference type="NCBI Taxonomy" id="445327"/>
    <lineage>
        <taxon>Bacteria</taxon>
        <taxon>Pseudomonadati</taxon>
        <taxon>Planctomycetota</taxon>
        <taxon>Planctomycetia</taxon>
        <taxon>Pirellulales</taxon>
        <taxon>Pirellulaceae</taxon>
        <taxon>Neorhodopirellula</taxon>
    </lineage>
</organism>
<accession>A0ABY1PQX1</accession>
<gene>
    <name evidence="3" type="ORF">SAMN06265222_101164</name>
</gene>
<evidence type="ECO:0000259" key="2">
    <source>
        <dbReference type="Pfam" id="PF18989"/>
    </source>
</evidence>
<dbReference type="InterPro" id="IPR043780">
    <property type="entry name" value="DUF5722"/>
</dbReference>
<sequence length="711" mass="79329">MWAVMWACCIGLVFAATSRSDAAAMVDVPVTGFDEASAGVVRHAAGDVVEITGDVALRLTPKSKLSGGQWILEMDCFCLGGLTQFEATIGPGYDATSRFKLPLIPHTEVFSPYQARLAIGDNWVDGESDLRLDLKLAGGGSLQIKNVRLRLATAHDSTLSTRELSTLAPTTAADSEIVEYLDQRMPSSIANVVVGERQVSIRGVVSVDAFAGEARDEFVLAEIAMETLLSNPHAQRFQTPVEPAADGTFKVVLPRIDDRGFDRITSRWQLEQVHHVDFASNVSSGSKQTIISHARYADEVFCRNPGLPPAAPKTKKGLGGWRWPSPPEVRNDLDDLGIQAVTVNLNALHRFVSTQRRPGWSAFQWQGRTYYANDTLLARYDQTFLAAQNQNVMVSVILLVTNPADGHSLDAKLLASPDADSSGTYAMPDVTSSEGLNYYGAILNLMAQRWSRSQGQHGRVHHWIVHNEVDFGYVWTNAGNKTARQYMSLYHRSLRLVDLIVRQYDPNARAFISLTHHWAKPGAARAYGSRRMLELLAQYCDVEGDFPWAVAHHPYPQSLRNPRTWEDHQATSSVDTDKITPWNLEVLDAYMKRPEMRFRGQVRKLHLSENGFNSPDYSRQSLTDQAAGMAIAWTKIQTLSSIEMWHYHNWIDNRNEGGLRIGLRKFSDDVQAPYAKKPIWHLYQTLGTPGEQAAVTSYLKTIDSRQKDLHD</sequence>
<comment type="caution">
    <text evidence="3">The sequence shown here is derived from an EMBL/GenBank/DDBJ whole genome shotgun (WGS) entry which is preliminary data.</text>
</comment>
<dbReference type="EMBL" id="FXUG01000001">
    <property type="protein sequence ID" value="SMP38637.1"/>
    <property type="molecule type" value="Genomic_DNA"/>
</dbReference>
<dbReference type="Gene3D" id="3.20.20.80">
    <property type="entry name" value="Glycosidases"/>
    <property type="match status" value="1"/>
</dbReference>
<name>A0ABY1PQX1_9BACT</name>
<evidence type="ECO:0000313" key="3">
    <source>
        <dbReference type="EMBL" id="SMP38637.1"/>
    </source>
</evidence>
<dbReference type="InterPro" id="IPR017853">
    <property type="entry name" value="GH"/>
</dbReference>
<feature type="domain" description="DUF5722" evidence="2">
    <location>
        <begin position="310"/>
        <end position="703"/>
    </location>
</feature>
<evidence type="ECO:0000313" key="4">
    <source>
        <dbReference type="Proteomes" id="UP001158067"/>
    </source>
</evidence>
<feature type="signal peptide" evidence="1">
    <location>
        <begin position="1"/>
        <end position="15"/>
    </location>
</feature>
<keyword evidence="1" id="KW-0732">Signal</keyword>
<dbReference type="Proteomes" id="UP001158067">
    <property type="component" value="Unassembled WGS sequence"/>
</dbReference>
<dbReference type="Pfam" id="PF18989">
    <property type="entry name" value="DUF5722"/>
    <property type="match status" value="1"/>
</dbReference>
<proteinExistence type="predicted"/>
<protein>
    <recommendedName>
        <fullName evidence="2">DUF5722 domain-containing protein</fullName>
    </recommendedName>
</protein>
<reference evidence="3 4" key="1">
    <citation type="submission" date="2017-05" db="EMBL/GenBank/DDBJ databases">
        <authorList>
            <person name="Varghese N."/>
            <person name="Submissions S."/>
        </authorList>
    </citation>
    <scope>NUCLEOTIDE SEQUENCE [LARGE SCALE GENOMIC DNA]</scope>
    <source>
        <strain evidence="3 4">DSM 25457</strain>
    </source>
</reference>
<keyword evidence="4" id="KW-1185">Reference proteome</keyword>